<reference evidence="2 3" key="1">
    <citation type="submission" date="2022-08" db="EMBL/GenBank/DDBJ databases">
        <title>Reclassification of Massilia species as members of the genera Telluria, Duganella, Pseudoduganella, Mokoshia gen. nov. and Zemynaea gen. nov. using orthogonal and non-orthogonal genome-based approaches.</title>
        <authorList>
            <person name="Bowman J.P."/>
        </authorList>
    </citation>
    <scope>NUCLEOTIDE SEQUENCE [LARGE SCALE GENOMIC DNA]</scope>
    <source>
        <strain evidence="2 3">JCM 31605</strain>
    </source>
</reference>
<keyword evidence="3" id="KW-1185">Reference proteome</keyword>
<name>A0ABT2D8F0_9BURK</name>
<evidence type="ECO:0000256" key="1">
    <source>
        <dbReference type="SAM" id="SignalP"/>
    </source>
</evidence>
<dbReference type="EMBL" id="JANUHB010000001">
    <property type="protein sequence ID" value="MCS0807575.1"/>
    <property type="molecule type" value="Genomic_DNA"/>
</dbReference>
<evidence type="ECO:0008006" key="4">
    <source>
        <dbReference type="Google" id="ProtNLM"/>
    </source>
</evidence>
<protein>
    <recommendedName>
        <fullName evidence="4">Lipoprotein</fullName>
    </recommendedName>
</protein>
<evidence type="ECO:0000313" key="3">
    <source>
        <dbReference type="Proteomes" id="UP001206126"/>
    </source>
</evidence>
<organism evidence="2 3">
    <name type="scientific">Massilia agilis</name>
    <dbReference type="NCBI Taxonomy" id="1811226"/>
    <lineage>
        <taxon>Bacteria</taxon>
        <taxon>Pseudomonadati</taxon>
        <taxon>Pseudomonadota</taxon>
        <taxon>Betaproteobacteria</taxon>
        <taxon>Burkholderiales</taxon>
        <taxon>Oxalobacteraceae</taxon>
        <taxon>Telluria group</taxon>
        <taxon>Massilia</taxon>
    </lineage>
</organism>
<keyword evidence="1" id="KW-0732">Signal</keyword>
<gene>
    <name evidence="2" type="ORF">NX774_06510</name>
</gene>
<feature type="signal peptide" evidence="1">
    <location>
        <begin position="1"/>
        <end position="21"/>
    </location>
</feature>
<feature type="chain" id="PRO_5046428525" description="Lipoprotein" evidence="1">
    <location>
        <begin position="22"/>
        <end position="151"/>
    </location>
</feature>
<proteinExistence type="predicted"/>
<evidence type="ECO:0000313" key="2">
    <source>
        <dbReference type="EMBL" id="MCS0807575.1"/>
    </source>
</evidence>
<sequence>MRALPRLFALSAAAVLTCTLASCKREQPAPAKPAVPAPAAVAKAPTKEQAMVSLMEVPELKSWSEQLEKNSRGKVHGAIIEDDPQPRIINGKPYWQLSFVENRPDMVHRRASFLVAQSGGEVLVEDPLSDRLLTLTEWRRTVRKVLANTSE</sequence>
<comment type="caution">
    <text evidence="2">The sequence shown here is derived from an EMBL/GenBank/DDBJ whole genome shotgun (WGS) entry which is preliminary data.</text>
</comment>
<dbReference type="RefSeq" id="WP_258821337.1">
    <property type="nucleotide sequence ID" value="NZ_JANUHB010000001.1"/>
</dbReference>
<dbReference type="PROSITE" id="PS51257">
    <property type="entry name" value="PROKAR_LIPOPROTEIN"/>
    <property type="match status" value="1"/>
</dbReference>
<dbReference type="Proteomes" id="UP001206126">
    <property type="component" value="Unassembled WGS sequence"/>
</dbReference>
<accession>A0ABT2D8F0</accession>